<dbReference type="EMBL" id="GBXM01011751">
    <property type="protein sequence ID" value="JAH96826.1"/>
    <property type="molecule type" value="Transcribed_RNA"/>
</dbReference>
<reference evidence="1" key="2">
    <citation type="journal article" date="2015" name="Fish Shellfish Immunol.">
        <title>Early steps in the European eel (Anguilla anguilla)-Vibrio vulnificus interaction in the gills: Role of the RtxA13 toxin.</title>
        <authorList>
            <person name="Callol A."/>
            <person name="Pajuelo D."/>
            <person name="Ebbesson L."/>
            <person name="Teles M."/>
            <person name="MacKenzie S."/>
            <person name="Amaro C."/>
        </authorList>
    </citation>
    <scope>NUCLEOTIDE SEQUENCE</scope>
</reference>
<sequence>MVIIGQTKSGVLRKRTFQKLRFACYLKCVIHLKVCYNTVCYSESGELTQCTIMHCKHKNNSIRLHSSINVVQVHHGS</sequence>
<accession>A0A0E9X2Z1</accession>
<dbReference type="AlphaFoldDB" id="A0A0E9X2Z1"/>
<protein>
    <submittedName>
        <fullName evidence="1">Uncharacterized protein</fullName>
    </submittedName>
</protein>
<name>A0A0E9X2Z1_ANGAN</name>
<evidence type="ECO:0000313" key="1">
    <source>
        <dbReference type="EMBL" id="JAH96826.1"/>
    </source>
</evidence>
<reference evidence="1" key="1">
    <citation type="submission" date="2014-11" db="EMBL/GenBank/DDBJ databases">
        <authorList>
            <person name="Amaro Gonzalez C."/>
        </authorList>
    </citation>
    <scope>NUCLEOTIDE SEQUENCE</scope>
</reference>
<organism evidence="1">
    <name type="scientific">Anguilla anguilla</name>
    <name type="common">European freshwater eel</name>
    <name type="synonym">Muraena anguilla</name>
    <dbReference type="NCBI Taxonomy" id="7936"/>
    <lineage>
        <taxon>Eukaryota</taxon>
        <taxon>Metazoa</taxon>
        <taxon>Chordata</taxon>
        <taxon>Craniata</taxon>
        <taxon>Vertebrata</taxon>
        <taxon>Euteleostomi</taxon>
        <taxon>Actinopterygii</taxon>
        <taxon>Neopterygii</taxon>
        <taxon>Teleostei</taxon>
        <taxon>Anguilliformes</taxon>
        <taxon>Anguillidae</taxon>
        <taxon>Anguilla</taxon>
    </lineage>
</organism>
<proteinExistence type="predicted"/>